<accession>A0A0A7AD27</accession>
<proteinExistence type="evidence at transcript level"/>
<sequence>LVFMGANMANEEIMQNKELIHDRLKRAAPCGNYHDKCQHDRPCCKSYHCVKGTCLPLCYAQPCKQFMDCCRSHTCRKGFCIPRN</sequence>
<name>A0A0A7AD27_MYTGA</name>
<feature type="non-terminal residue" evidence="1">
    <location>
        <position position="1"/>
    </location>
</feature>
<protein>
    <submittedName>
        <fullName evidence="1">Multi-CRP-I 4</fullName>
    </submittedName>
</protein>
<organism evidence="1">
    <name type="scientific">Mytilus galloprovincialis</name>
    <name type="common">Mediterranean mussel</name>
    <dbReference type="NCBI Taxonomy" id="29158"/>
    <lineage>
        <taxon>Eukaryota</taxon>
        <taxon>Metazoa</taxon>
        <taxon>Spiralia</taxon>
        <taxon>Lophotrochozoa</taxon>
        <taxon>Mollusca</taxon>
        <taxon>Bivalvia</taxon>
        <taxon>Autobranchia</taxon>
        <taxon>Pteriomorphia</taxon>
        <taxon>Mytilida</taxon>
        <taxon>Mytiloidea</taxon>
        <taxon>Mytilidae</taxon>
        <taxon>Mytilinae</taxon>
        <taxon>Mytilus</taxon>
    </lineage>
</organism>
<dbReference type="EMBL" id="KJ002675">
    <property type="protein sequence ID" value="AHF20949.1"/>
    <property type="molecule type" value="mRNA"/>
</dbReference>
<dbReference type="AlphaFoldDB" id="A0A0A7AD27"/>
<dbReference type="SMR" id="A0A0A7AD27"/>
<reference evidence="1" key="1">
    <citation type="journal article" date="2015" name="Genome Biol. Evol.">
        <title>Identification and Characterization of a Novel Family of Cysteine-Rich Peptides (MgCRP-I) from Mytilus galloprovincialis.</title>
        <authorList>
            <person name="Gerdol M."/>
            <person name="Puillandre N."/>
            <person name="De Moro G."/>
            <person name="Guarnaccia C."/>
            <person name="Lucafo M."/>
            <person name="Benincasa M."/>
            <person name="Zlatev V."/>
            <person name="Manfrin C."/>
            <person name="Torboli V."/>
            <person name="Giulianini P.G."/>
            <person name="Sava G."/>
            <person name="Venier P."/>
            <person name="Pallavicini A."/>
        </authorList>
    </citation>
    <scope>NUCLEOTIDE SEQUENCE</scope>
</reference>
<evidence type="ECO:0000313" key="1">
    <source>
        <dbReference type="EMBL" id="AHF20949.1"/>
    </source>
</evidence>